<feature type="domain" description="Coiled-coil SMC6 And NSE5 INteracting (CANIN)" evidence="3">
    <location>
        <begin position="281"/>
        <end position="647"/>
    </location>
</feature>
<accession>A0A8C9T0M6</accession>
<protein>
    <submittedName>
        <fullName evidence="4">SMC5-SMC6 complex localization factor protein 2-like</fullName>
    </submittedName>
</protein>
<dbReference type="AlphaFoldDB" id="A0A8C9T0M6"/>
<evidence type="ECO:0000313" key="5">
    <source>
        <dbReference type="Proteomes" id="UP000694397"/>
    </source>
</evidence>
<feature type="region of interest" description="Disordered" evidence="2">
    <location>
        <begin position="164"/>
        <end position="193"/>
    </location>
</feature>
<feature type="region of interest" description="Disordered" evidence="2">
    <location>
        <begin position="102"/>
        <end position="130"/>
    </location>
</feature>
<feature type="region of interest" description="Disordered" evidence="2">
    <location>
        <begin position="790"/>
        <end position="813"/>
    </location>
</feature>
<reference evidence="4" key="3">
    <citation type="submission" date="2025-09" db="UniProtKB">
        <authorList>
            <consortium name="Ensembl"/>
        </authorList>
    </citation>
    <scope>IDENTIFICATION</scope>
</reference>
<gene>
    <name evidence="4" type="primary">slf2</name>
</gene>
<dbReference type="PANTHER" id="PTHR16046:SF9">
    <property type="entry name" value="SMC5-SMC6 COMPLEX LOCALIZATION FACTOR PROTEIN 2"/>
    <property type="match status" value="1"/>
</dbReference>
<proteinExistence type="inferred from homology"/>
<evidence type="ECO:0000313" key="4">
    <source>
        <dbReference type="Ensembl" id="ENSSFOP00015042588.1"/>
    </source>
</evidence>
<name>A0A8C9T0M6_SCLFO</name>
<dbReference type="Proteomes" id="UP000694397">
    <property type="component" value="Chromosome 8"/>
</dbReference>
<sequence>MFPVSLIKIERKICFSPPFFPSVCSSLLTLQSLGKRKVDSAGVDKRSWKRSCSTHVATSAKSAKDRFLRKQEISICRTPGASGTQDRSATVSLHAKTARQLFSERTQDQNCDSKENNGGLSKPHIQPIKSSPTQLFRPAESQATKHLHTQPAKCHEAVGLKSTQPCSLAEGPKDRPPPTCAVDSTSGPAVAPSLSSTEAVIDCQELQLDFGLGTVDCKVNSRKRRRSSSSSTSSSEDEPLLSLQEMLNHSTCHPSTPQKDAFSEPCTPLPKVPLPAFRDGRPINYRNTLEQMLKEKARNQKLKDVEKKLLYSKEDLLKLDEDDEGEGSGEEGISPEHRDILQRFSVVSSAIPDLHPGEDVFNLDNFGRLFSQHTLELKRCAVTPQNLAQKTLLQASSEQLPLLISAGLLLKAYRSAPCPPAVSSWLFRMMSVHADRKTSTQILQSMKDISLIAAEQIVLNQNKMFEIWTPGLKEVALTFLNMGVPFVTLFPLESLQPPFTEGDLLQSTLIFPEARTGEQKFKQGAFPKHNVENVIKYLEVSMALASRAYSDKEILLLLTAICKVSLETQLQLMPTEDVRALLTHLVDNTRFWDQQLPRICLALADLTEDHHNLRHLVQLLPNNKRGKQLRKHLSVSIISKLLNHRCTYKPTRADFQLADLQQYLPHMRPSALLRGLLAVKKEDKEDDDTISQDQQVYYLCYSLLILLNEASNFESFPSSQKNHLMTLCAELEKHIKCDIRESEKHLYRSKVKDLVARIYTRWQFLLQKSRPLQGKLYDYWQPPLEDVESTSQHCQSAGGEEGPLEDGEITSRTTRCEGTNKDVAVLSEIN</sequence>
<dbReference type="Ensembl" id="ENSSFOT00015073564.1">
    <property type="protein sequence ID" value="ENSSFOP00015042588.1"/>
    <property type="gene ID" value="ENSSFOG00015013450.2"/>
</dbReference>
<feature type="region of interest" description="Disordered" evidence="2">
    <location>
        <begin position="220"/>
        <end position="240"/>
    </location>
</feature>
<feature type="compositionally biased region" description="Basic and acidic residues" evidence="2">
    <location>
        <begin position="105"/>
        <end position="115"/>
    </location>
</feature>
<comment type="similarity">
    <text evidence="1">Belongs to the FAM178 family.</text>
</comment>
<dbReference type="InterPro" id="IPR026161">
    <property type="entry name" value="FAM178"/>
</dbReference>
<reference evidence="4 5" key="1">
    <citation type="submission" date="2019-04" db="EMBL/GenBank/DDBJ databases">
        <authorList>
            <consortium name="Wellcome Sanger Institute Data Sharing"/>
        </authorList>
    </citation>
    <scope>NUCLEOTIDE SEQUENCE [LARGE SCALE GENOMIC DNA]</scope>
</reference>
<keyword evidence="5" id="KW-1185">Reference proteome</keyword>
<evidence type="ECO:0000256" key="1">
    <source>
        <dbReference type="ARBA" id="ARBA00010311"/>
    </source>
</evidence>
<dbReference type="Pfam" id="PF14816">
    <property type="entry name" value="CANIN"/>
    <property type="match status" value="1"/>
</dbReference>
<feature type="compositionally biased region" description="Polar residues" evidence="2">
    <location>
        <begin position="182"/>
        <end position="193"/>
    </location>
</feature>
<reference evidence="4" key="2">
    <citation type="submission" date="2025-08" db="UniProtKB">
        <authorList>
            <consortium name="Ensembl"/>
        </authorList>
    </citation>
    <scope>IDENTIFICATION</scope>
</reference>
<evidence type="ECO:0000256" key="2">
    <source>
        <dbReference type="SAM" id="MobiDB-lite"/>
    </source>
</evidence>
<dbReference type="PANTHER" id="PTHR16046">
    <property type="entry name" value="SMC5-SMC6 COMPLEX LOCALIZATION FACTOR 2"/>
    <property type="match status" value="1"/>
</dbReference>
<organism evidence="4 5">
    <name type="scientific">Scleropages formosus</name>
    <name type="common">Asian bonytongue</name>
    <name type="synonym">Osteoglossum formosum</name>
    <dbReference type="NCBI Taxonomy" id="113540"/>
    <lineage>
        <taxon>Eukaryota</taxon>
        <taxon>Metazoa</taxon>
        <taxon>Chordata</taxon>
        <taxon>Craniata</taxon>
        <taxon>Vertebrata</taxon>
        <taxon>Euteleostomi</taxon>
        <taxon>Actinopterygii</taxon>
        <taxon>Neopterygii</taxon>
        <taxon>Teleostei</taxon>
        <taxon>Osteoglossocephala</taxon>
        <taxon>Osteoglossomorpha</taxon>
        <taxon>Osteoglossiformes</taxon>
        <taxon>Osteoglossidae</taxon>
        <taxon>Scleropages</taxon>
    </lineage>
</organism>
<dbReference type="GeneTree" id="ENSGT00530000064017"/>
<dbReference type="InterPro" id="IPR044276">
    <property type="entry name" value="CANIN_dom"/>
</dbReference>
<evidence type="ECO:0000259" key="3">
    <source>
        <dbReference type="Pfam" id="PF14816"/>
    </source>
</evidence>